<dbReference type="AlphaFoldDB" id="A0A453EHK9"/>
<reference evidence="2" key="4">
    <citation type="submission" date="2019-03" db="UniProtKB">
        <authorList>
            <consortium name="EnsemblPlants"/>
        </authorList>
    </citation>
    <scope>IDENTIFICATION</scope>
</reference>
<keyword evidence="1" id="KW-1133">Transmembrane helix</keyword>
<name>A0A453EHK9_AEGTS</name>
<evidence type="ECO:0000313" key="2">
    <source>
        <dbReference type="EnsemblPlants" id="AET3Gv20345600.18"/>
    </source>
</evidence>
<dbReference type="EnsemblPlants" id="AET3Gv20345600.18">
    <property type="protein sequence ID" value="AET3Gv20345600.18"/>
    <property type="gene ID" value="AET3Gv20345600"/>
</dbReference>
<evidence type="ECO:0000313" key="3">
    <source>
        <dbReference type="Proteomes" id="UP000015105"/>
    </source>
</evidence>
<reference evidence="3" key="2">
    <citation type="journal article" date="2017" name="Nat. Plants">
        <title>The Aegilops tauschii genome reveals multiple impacts of transposons.</title>
        <authorList>
            <person name="Zhao G."/>
            <person name="Zou C."/>
            <person name="Li K."/>
            <person name="Wang K."/>
            <person name="Li T."/>
            <person name="Gao L."/>
            <person name="Zhang X."/>
            <person name="Wang H."/>
            <person name="Yang Z."/>
            <person name="Liu X."/>
            <person name="Jiang W."/>
            <person name="Mao L."/>
            <person name="Kong X."/>
            <person name="Jiao Y."/>
            <person name="Jia J."/>
        </authorList>
    </citation>
    <scope>NUCLEOTIDE SEQUENCE [LARGE SCALE GENOMIC DNA]</scope>
    <source>
        <strain evidence="3">cv. AL8/78</strain>
    </source>
</reference>
<dbReference type="Gramene" id="AET3Gv20345600.18">
    <property type="protein sequence ID" value="AET3Gv20345600.18"/>
    <property type="gene ID" value="AET3Gv20345600"/>
</dbReference>
<keyword evidence="1" id="KW-0812">Transmembrane</keyword>
<accession>A0A453EHK9</accession>
<sequence>ETRLLLSYGFTNVIIYGTRQDRNVFRVLVWHFIGELTVVFLYMMSMLPSHLKNSTTGVRNF</sequence>
<reference evidence="3" key="1">
    <citation type="journal article" date="2014" name="Science">
        <title>Ancient hybridizations among the ancestral genomes of bread wheat.</title>
        <authorList>
            <consortium name="International Wheat Genome Sequencing Consortium,"/>
            <person name="Marcussen T."/>
            <person name="Sandve S.R."/>
            <person name="Heier L."/>
            <person name="Spannagl M."/>
            <person name="Pfeifer M."/>
            <person name="Jakobsen K.S."/>
            <person name="Wulff B.B."/>
            <person name="Steuernagel B."/>
            <person name="Mayer K.F."/>
            <person name="Olsen O.A."/>
        </authorList>
    </citation>
    <scope>NUCLEOTIDE SEQUENCE [LARGE SCALE GENOMIC DNA]</scope>
    <source>
        <strain evidence="3">cv. AL8/78</strain>
    </source>
</reference>
<reference evidence="2" key="3">
    <citation type="journal article" date="2017" name="Nature">
        <title>Genome sequence of the progenitor of the wheat D genome Aegilops tauschii.</title>
        <authorList>
            <person name="Luo M.C."/>
            <person name="Gu Y.Q."/>
            <person name="Puiu D."/>
            <person name="Wang H."/>
            <person name="Twardziok S.O."/>
            <person name="Deal K.R."/>
            <person name="Huo N."/>
            <person name="Zhu T."/>
            <person name="Wang L."/>
            <person name="Wang Y."/>
            <person name="McGuire P.E."/>
            <person name="Liu S."/>
            <person name="Long H."/>
            <person name="Ramasamy R.K."/>
            <person name="Rodriguez J.C."/>
            <person name="Van S.L."/>
            <person name="Yuan L."/>
            <person name="Wang Z."/>
            <person name="Xia Z."/>
            <person name="Xiao L."/>
            <person name="Anderson O.D."/>
            <person name="Ouyang S."/>
            <person name="Liang Y."/>
            <person name="Zimin A.V."/>
            <person name="Pertea G."/>
            <person name="Qi P."/>
            <person name="Bennetzen J.L."/>
            <person name="Dai X."/>
            <person name="Dawson M.W."/>
            <person name="Muller H.G."/>
            <person name="Kugler K."/>
            <person name="Rivarola-Duarte L."/>
            <person name="Spannagl M."/>
            <person name="Mayer K.F.X."/>
            <person name="Lu F.H."/>
            <person name="Bevan M.W."/>
            <person name="Leroy P."/>
            <person name="Li P."/>
            <person name="You F.M."/>
            <person name="Sun Q."/>
            <person name="Liu Z."/>
            <person name="Lyons E."/>
            <person name="Wicker T."/>
            <person name="Salzberg S.L."/>
            <person name="Devos K.M."/>
            <person name="Dvorak J."/>
        </authorList>
    </citation>
    <scope>NUCLEOTIDE SEQUENCE [LARGE SCALE GENOMIC DNA]</scope>
    <source>
        <strain evidence="2">cv. AL8/78</strain>
    </source>
</reference>
<organism evidence="2 3">
    <name type="scientific">Aegilops tauschii subsp. strangulata</name>
    <name type="common">Goatgrass</name>
    <dbReference type="NCBI Taxonomy" id="200361"/>
    <lineage>
        <taxon>Eukaryota</taxon>
        <taxon>Viridiplantae</taxon>
        <taxon>Streptophyta</taxon>
        <taxon>Embryophyta</taxon>
        <taxon>Tracheophyta</taxon>
        <taxon>Spermatophyta</taxon>
        <taxon>Magnoliopsida</taxon>
        <taxon>Liliopsida</taxon>
        <taxon>Poales</taxon>
        <taxon>Poaceae</taxon>
        <taxon>BOP clade</taxon>
        <taxon>Pooideae</taxon>
        <taxon>Triticodae</taxon>
        <taxon>Triticeae</taxon>
        <taxon>Triticinae</taxon>
        <taxon>Aegilops</taxon>
    </lineage>
</organism>
<keyword evidence="3" id="KW-1185">Reference proteome</keyword>
<dbReference type="Proteomes" id="UP000015105">
    <property type="component" value="Chromosome 3D"/>
</dbReference>
<evidence type="ECO:0000256" key="1">
    <source>
        <dbReference type="SAM" id="Phobius"/>
    </source>
</evidence>
<keyword evidence="1" id="KW-0472">Membrane</keyword>
<feature type="transmembrane region" description="Helical" evidence="1">
    <location>
        <begin position="27"/>
        <end position="44"/>
    </location>
</feature>
<proteinExistence type="predicted"/>
<reference evidence="2" key="5">
    <citation type="journal article" date="2021" name="G3 (Bethesda)">
        <title>Aegilops tauschii genome assembly Aet v5.0 features greater sequence contiguity and improved annotation.</title>
        <authorList>
            <person name="Wang L."/>
            <person name="Zhu T."/>
            <person name="Rodriguez J.C."/>
            <person name="Deal K.R."/>
            <person name="Dubcovsky J."/>
            <person name="McGuire P.E."/>
            <person name="Lux T."/>
            <person name="Spannagl M."/>
            <person name="Mayer K.F.X."/>
            <person name="Baldrich P."/>
            <person name="Meyers B.C."/>
            <person name="Huo N."/>
            <person name="Gu Y.Q."/>
            <person name="Zhou H."/>
            <person name="Devos K.M."/>
            <person name="Bennetzen J.L."/>
            <person name="Unver T."/>
            <person name="Budak H."/>
            <person name="Gulick P.J."/>
            <person name="Galiba G."/>
            <person name="Kalapos B."/>
            <person name="Nelson D.R."/>
            <person name="Li P."/>
            <person name="You F.M."/>
            <person name="Luo M.C."/>
            <person name="Dvorak J."/>
        </authorList>
    </citation>
    <scope>NUCLEOTIDE SEQUENCE [LARGE SCALE GENOMIC DNA]</scope>
    <source>
        <strain evidence="2">cv. AL8/78</strain>
    </source>
</reference>
<protein>
    <submittedName>
        <fullName evidence="2">Uncharacterized protein</fullName>
    </submittedName>
</protein>